<protein>
    <submittedName>
        <fullName evidence="2">Uncharacterized protein</fullName>
    </submittedName>
</protein>
<sequence>MLTLASALFETGLNIFIHCTSKNRESNTKGNGAVDREGKFNVTLFTEITKNGSTIEGCFAKLQSTSAATCPLKTAQIASLKLFSSEENSKQSAHNSISRQIKFSPVTCQSAFYWPFIKHPSNLKYLLALLPSPGPPTGYAPPSSQTLPPPPVPPVENVIPPPAPASTPAYLPPIPSLAPTNSPPFFKQPFYQTPSVSPIPAPPIGILTPHNHRKPNAIPRAPPVPQLPPIPTVPRKYFNTPNPESQPPHPPTNPSHYNK</sequence>
<dbReference type="EMBL" id="WHWC01000015">
    <property type="protein sequence ID" value="KAG8368168.1"/>
    <property type="molecule type" value="Genomic_DNA"/>
</dbReference>
<organism evidence="2 3">
    <name type="scientific">Buddleja alternifolia</name>
    <dbReference type="NCBI Taxonomy" id="168488"/>
    <lineage>
        <taxon>Eukaryota</taxon>
        <taxon>Viridiplantae</taxon>
        <taxon>Streptophyta</taxon>
        <taxon>Embryophyta</taxon>
        <taxon>Tracheophyta</taxon>
        <taxon>Spermatophyta</taxon>
        <taxon>Magnoliopsida</taxon>
        <taxon>eudicotyledons</taxon>
        <taxon>Gunneridae</taxon>
        <taxon>Pentapetalae</taxon>
        <taxon>asterids</taxon>
        <taxon>lamiids</taxon>
        <taxon>Lamiales</taxon>
        <taxon>Scrophulariaceae</taxon>
        <taxon>Buddlejeae</taxon>
        <taxon>Buddleja</taxon>
    </lineage>
</organism>
<evidence type="ECO:0000256" key="1">
    <source>
        <dbReference type="SAM" id="MobiDB-lite"/>
    </source>
</evidence>
<comment type="caution">
    <text evidence="2">The sequence shown here is derived from an EMBL/GenBank/DDBJ whole genome shotgun (WGS) entry which is preliminary data.</text>
</comment>
<dbReference type="Proteomes" id="UP000826271">
    <property type="component" value="Unassembled WGS sequence"/>
</dbReference>
<dbReference type="Pfam" id="PF01190">
    <property type="entry name" value="Pollen_Ole_e_1"/>
    <property type="match status" value="1"/>
</dbReference>
<feature type="region of interest" description="Disordered" evidence="1">
    <location>
        <begin position="208"/>
        <end position="259"/>
    </location>
</feature>
<gene>
    <name evidence="2" type="ORF">BUALT_Bualt15G0017000</name>
</gene>
<proteinExistence type="predicted"/>
<feature type="compositionally biased region" description="Pro residues" evidence="1">
    <location>
        <begin position="244"/>
        <end position="253"/>
    </location>
</feature>
<evidence type="ECO:0000313" key="3">
    <source>
        <dbReference type="Proteomes" id="UP000826271"/>
    </source>
</evidence>
<accession>A0AAV6WML6</accession>
<keyword evidence="3" id="KW-1185">Reference proteome</keyword>
<feature type="compositionally biased region" description="Pro residues" evidence="1">
    <location>
        <begin position="220"/>
        <end position="232"/>
    </location>
</feature>
<name>A0AAV6WML6_9LAMI</name>
<reference evidence="2" key="1">
    <citation type="submission" date="2019-10" db="EMBL/GenBank/DDBJ databases">
        <authorList>
            <person name="Zhang R."/>
            <person name="Pan Y."/>
            <person name="Wang J."/>
            <person name="Ma R."/>
            <person name="Yu S."/>
        </authorList>
    </citation>
    <scope>NUCLEOTIDE SEQUENCE</scope>
    <source>
        <strain evidence="2">LA-IB0</strain>
        <tissue evidence="2">Leaf</tissue>
    </source>
</reference>
<evidence type="ECO:0000313" key="2">
    <source>
        <dbReference type="EMBL" id="KAG8368168.1"/>
    </source>
</evidence>
<dbReference type="AlphaFoldDB" id="A0AAV6WML6"/>